<proteinExistence type="predicted"/>
<dbReference type="AlphaFoldDB" id="A0AAV9FIF0"/>
<organism evidence="2 3">
    <name type="scientific">Acorus calamus</name>
    <name type="common">Sweet flag</name>
    <dbReference type="NCBI Taxonomy" id="4465"/>
    <lineage>
        <taxon>Eukaryota</taxon>
        <taxon>Viridiplantae</taxon>
        <taxon>Streptophyta</taxon>
        <taxon>Embryophyta</taxon>
        <taxon>Tracheophyta</taxon>
        <taxon>Spermatophyta</taxon>
        <taxon>Magnoliopsida</taxon>
        <taxon>Liliopsida</taxon>
        <taxon>Acoraceae</taxon>
        <taxon>Acorus</taxon>
    </lineage>
</organism>
<accession>A0AAV9FIF0</accession>
<feature type="domain" description="HMA" evidence="1">
    <location>
        <begin position="33"/>
        <end position="53"/>
    </location>
</feature>
<dbReference type="Gene3D" id="3.30.70.100">
    <property type="match status" value="1"/>
</dbReference>
<reference evidence="2" key="1">
    <citation type="journal article" date="2023" name="Nat. Commun.">
        <title>Diploid and tetraploid genomes of Acorus and the evolution of monocots.</title>
        <authorList>
            <person name="Ma L."/>
            <person name="Liu K.W."/>
            <person name="Li Z."/>
            <person name="Hsiao Y.Y."/>
            <person name="Qi Y."/>
            <person name="Fu T."/>
            <person name="Tang G.D."/>
            <person name="Zhang D."/>
            <person name="Sun W.H."/>
            <person name="Liu D.K."/>
            <person name="Li Y."/>
            <person name="Chen G.Z."/>
            <person name="Liu X.D."/>
            <person name="Liao X.Y."/>
            <person name="Jiang Y.T."/>
            <person name="Yu X."/>
            <person name="Hao Y."/>
            <person name="Huang J."/>
            <person name="Zhao X.W."/>
            <person name="Ke S."/>
            <person name="Chen Y.Y."/>
            <person name="Wu W.L."/>
            <person name="Hsu J.L."/>
            <person name="Lin Y.F."/>
            <person name="Huang M.D."/>
            <person name="Li C.Y."/>
            <person name="Huang L."/>
            <person name="Wang Z.W."/>
            <person name="Zhao X."/>
            <person name="Zhong W.Y."/>
            <person name="Peng D.H."/>
            <person name="Ahmad S."/>
            <person name="Lan S."/>
            <person name="Zhang J.S."/>
            <person name="Tsai W.C."/>
            <person name="Van de Peer Y."/>
            <person name="Liu Z.J."/>
        </authorList>
    </citation>
    <scope>NUCLEOTIDE SEQUENCE</scope>
    <source>
        <strain evidence="2">CP</strain>
    </source>
</reference>
<protein>
    <recommendedName>
        <fullName evidence="1">HMA domain-containing protein</fullName>
    </recommendedName>
</protein>
<evidence type="ECO:0000313" key="3">
    <source>
        <dbReference type="Proteomes" id="UP001180020"/>
    </source>
</evidence>
<sequence length="73" mass="8554">MWEYLQCFFTQFVHSFISTLRIISNLQVVEPMVGMHCKECAKKIKKAIKKIDGKPIFLHSLLEAILTLHKYES</sequence>
<gene>
    <name evidence="2" type="ORF">QJS10_CPA01g02813</name>
</gene>
<dbReference type="InterPro" id="IPR036163">
    <property type="entry name" value="HMA_dom_sf"/>
</dbReference>
<reference evidence="2" key="2">
    <citation type="submission" date="2023-06" db="EMBL/GenBank/DDBJ databases">
        <authorList>
            <person name="Ma L."/>
            <person name="Liu K.-W."/>
            <person name="Li Z."/>
            <person name="Hsiao Y.-Y."/>
            <person name="Qi Y."/>
            <person name="Fu T."/>
            <person name="Tang G."/>
            <person name="Zhang D."/>
            <person name="Sun W.-H."/>
            <person name="Liu D.-K."/>
            <person name="Li Y."/>
            <person name="Chen G.-Z."/>
            <person name="Liu X.-D."/>
            <person name="Liao X.-Y."/>
            <person name="Jiang Y.-T."/>
            <person name="Yu X."/>
            <person name="Hao Y."/>
            <person name="Huang J."/>
            <person name="Zhao X.-W."/>
            <person name="Ke S."/>
            <person name="Chen Y.-Y."/>
            <person name="Wu W.-L."/>
            <person name="Hsu J.-L."/>
            <person name="Lin Y.-F."/>
            <person name="Huang M.-D."/>
            <person name="Li C.-Y."/>
            <person name="Huang L."/>
            <person name="Wang Z.-W."/>
            <person name="Zhao X."/>
            <person name="Zhong W.-Y."/>
            <person name="Peng D.-H."/>
            <person name="Ahmad S."/>
            <person name="Lan S."/>
            <person name="Zhang J.-S."/>
            <person name="Tsai W.-C."/>
            <person name="Van De Peer Y."/>
            <person name="Liu Z.-J."/>
        </authorList>
    </citation>
    <scope>NUCLEOTIDE SEQUENCE</scope>
    <source>
        <strain evidence="2">CP</strain>
        <tissue evidence="2">Leaves</tissue>
    </source>
</reference>
<dbReference type="InterPro" id="IPR006121">
    <property type="entry name" value="HMA_dom"/>
</dbReference>
<dbReference type="SUPFAM" id="SSF55008">
    <property type="entry name" value="HMA, heavy metal-associated domain"/>
    <property type="match status" value="1"/>
</dbReference>
<comment type="caution">
    <text evidence="2">The sequence shown here is derived from an EMBL/GenBank/DDBJ whole genome shotgun (WGS) entry which is preliminary data.</text>
</comment>
<name>A0AAV9FIF0_ACOCL</name>
<evidence type="ECO:0000259" key="1">
    <source>
        <dbReference type="Pfam" id="PF00403"/>
    </source>
</evidence>
<dbReference type="GO" id="GO:0046872">
    <property type="term" value="F:metal ion binding"/>
    <property type="evidence" value="ECO:0007669"/>
    <property type="project" value="InterPro"/>
</dbReference>
<evidence type="ECO:0000313" key="2">
    <source>
        <dbReference type="EMBL" id="KAK1324989.1"/>
    </source>
</evidence>
<dbReference type="EMBL" id="JAUJYO010000001">
    <property type="protein sequence ID" value="KAK1324989.1"/>
    <property type="molecule type" value="Genomic_DNA"/>
</dbReference>
<dbReference type="Pfam" id="PF00403">
    <property type="entry name" value="HMA"/>
    <property type="match status" value="1"/>
</dbReference>
<keyword evidence="3" id="KW-1185">Reference proteome</keyword>
<dbReference type="Proteomes" id="UP001180020">
    <property type="component" value="Unassembled WGS sequence"/>
</dbReference>